<gene>
    <name evidence="1" type="ORF">SAMN05660330_03811</name>
</gene>
<evidence type="ECO:0000313" key="1">
    <source>
        <dbReference type="EMBL" id="SDP71926.1"/>
    </source>
</evidence>
<sequence length="53" mass="5842">MSVEADESFSNTLAMVVQNTHDLVIDDEDQTTVLLSPFVTKMVEDGVTRRKAG</sequence>
<accession>A0A1H0V1L0</accession>
<name>A0A1H0V1L0_9BACT</name>
<dbReference type="RefSeq" id="WP_176761317.1">
    <property type="nucleotide sequence ID" value="NZ_FNJI01000038.1"/>
</dbReference>
<reference evidence="1 2" key="1">
    <citation type="submission" date="2016-10" db="EMBL/GenBank/DDBJ databases">
        <authorList>
            <person name="de Groot N.N."/>
        </authorList>
    </citation>
    <scope>NUCLEOTIDE SEQUENCE [LARGE SCALE GENOMIC DNA]</scope>
    <source>
        <strain evidence="1 2">DSM 12130</strain>
    </source>
</reference>
<protein>
    <submittedName>
        <fullName evidence="1">Uncharacterized protein</fullName>
    </submittedName>
</protein>
<proteinExistence type="predicted"/>
<organism evidence="1 2">
    <name type="scientific">Desulforhopalus singaporensis</name>
    <dbReference type="NCBI Taxonomy" id="91360"/>
    <lineage>
        <taxon>Bacteria</taxon>
        <taxon>Pseudomonadati</taxon>
        <taxon>Thermodesulfobacteriota</taxon>
        <taxon>Desulfobulbia</taxon>
        <taxon>Desulfobulbales</taxon>
        <taxon>Desulfocapsaceae</taxon>
        <taxon>Desulforhopalus</taxon>
    </lineage>
</organism>
<dbReference type="STRING" id="91360.SAMN05660330_03811"/>
<keyword evidence="2" id="KW-1185">Reference proteome</keyword>
<dbReference type="AlphaFoldDB" id="A0A1H0V1L0"/>
<dbReference type="EMBL" id="FNJI01000038">
    <property type="protein sequence ID" value="SDP71926.1"/>
    <property type="molecule type" value="Genomic_DNA"/>
</dbReference>
<dbReference type="Proteomes" id="UP000199073">
    <property type="component" value="Unassembled WGS sequence"/>
</dbReference>
<evidence type="ECO:0000313" key="2">
    <source>
        <dbReference type="Proteomes" id="UP000199073"/>
    </source>
</evidence>